<dbReference type="AlphaFoldDB" id="B2KD34"/>
<dbReference type="EMBL" id="CP001055">
    <property type="protein sequence ID" value="ACC98430.1"/>
    <property type="molecule type" value="Genomic_DNA"/>
</dbReference>
<dbReference type="HOGENOM" id="CLU_1583911_0_0_0"/>
<reference evidence="2 3" key="1">
    <citation type="journal article" date="2009" name="Appl. Environ. Microbiol.">
        <title>Genomic analysis of 'Elusimicrobium minutum,' the first cultivated representative of the phylum 'Elusimicrobia' (formerly termite group 1).</title>
        <authorList>
            <person name="Herlemann D.P.R."/>
            <person name="Geissinger O."/>
            <person name="Ikeda-Ohtsubo W."/>
            <person name="Kunin V."/>
            <person name="Sun H."/>
            <person name="Lapidus A."/>
            <person name="Hugenholtz P."/>
            <person name="Brune A."/>
        </authorList>
    </citation>
    <scope>NUCLEOTIDE SEQUENCE [LARGE SCALE GENOMIC DNA]</scope>
    <source>
        <strain evidence="2 3">Pei191</strain>
    </source>
</reference>
<evidence type="ECO:0000313" key="3">
    <source>
        <dbReference type="Proteomes" id="UP000001029"/>
    </source>
</evidence>
<dbReference type="Gene3D" id="1.20.1290.10">
    <property type="entry name" value="AhpD-like"/>
    <property type="match status" value="1"/>
</dbReference>
<dbReference type="RefSeq" id="WP_012415045.1">
    <property type="nucleotide sequence ID" value="NC_010644.1"/>
</dbReference>
<dbReference type="Proteomes" id="UP000001029">
    <property type="component" value="Chromosome"/>
</dbReference>
<proteinExistence type="predicted"/>
<dbReference type="PANTHER" id="PTHR33570:SF2">
    <property type="entry name" value="CARBOXYMUCONOLACTONE DECARBOXYLASE-LIKE DOMAIN-CONTAINING PROTEIN"/>
    <property type="match status" value="1"/>
</dbReference>
<dbReference type="OrthoDB" id="9802489at2"/>
<name>B2KD34_ELUMP</name>
<protein>
    <submittedName>
        <fullName evidence="2">Decarboxylase family protein</fullName>
    </submittedName>
</protein>
<dbReference type="STRING" id="445932.Emin_0875"/>
<dbReference type="InterPro" id="IPR029032">
    <property type="entry name" value="AhpD-like"/>
</dbReference>
<dbReference type="InterPro" id="IPR052512">
    <property type="entry name" value="4CMD/NDH-1_regulator"/>
</dbReference>
<evidence type="ECO:0000259" key="1">
    <source>
        <dbReference type="Pfam" id="PF02627"/>
    </source>
</evidence>
<dbReference type="PANTHER" id="PTHR33570">
    <property type="entry name" value="4-CARBOXYMUCONOLACTONE DECARBOXYLASE FAMILY PROTEIN"/>
    <property type="match status" value="1"/>
</dbReference>
<dbReference type="KEGG" id="emi:Emin_0875"/>
<dbReference type="GO" id="GO:0051920">
    <property type="term" value="F:peroxiredoxin activity"/>
    <property type="evidence" value="ECO:0007669"/>
    <property type="project" value="InterPro"/>
</dbReference>
<dbReference type="SUPFAM" id="SSF69118">
    <property type="entry name" value="AhpD-like"/>
    <property type="match status" value="1"/>
</dbReference>
<sequence length="168" mass="18389">MENIKLKNLTLIMAVLISVLSFSYIAQSVELQALTPRQQSIAKIAALTAVGDLDKLNKALHEGLDNKLTINEIKEVLIQMYAYSGFPRSLNAINTFIGVLEDRKAKGIKDVLGPEAKAVSSSKSKFDTGAENLAKLTGAKTVTKNTSAYALFAPASHHIWESLRLLWF</sequence>
<gene>
    <name evidence="2" type="ordered locus">Emin_0875</name>
</gene>
<organism evidence="2 3">
    <name type="scientific">Elusimicrobium minutum (strain Pei191)</name>
    <dbReference type="NCBI Taxonomy" id="445932"/>
    <lineage>
        <taxon>Bacteria</taxon>
        <taxon>Pseudomonadati</taxon>
        <taxon>Elusimicrobiota</taxon>
        <taxon>Elusimicrobia</taxon>
        <taxon>Elusimicrobiales</taxon>
        <taxon>Elusimicrobiaceae</taxon>
        <taxon>Elusimicrobium</taxon>
    </lineage>
</organism>
<feature type="domain" description="Carboxymuconolactone decarboxylase-like" evidence="1">
    <location>
        <begin position="32"/>
        <end position="93"/>
    </location>
</feature>
<evidence type="ECO:0000313" key="2">
    <source>
        <dbReference type="EMBL" id="ACC98430.1"/>
    </source>
</evidence>
<accession>B2KD34</accession>
<dbReference type="Pfam" id="PF02627">
    <property type="entry name" value="CMD"/>
    <property type="match status" value="1"/>
</dbReference>
<dbReference type="InterPro" id="IPR003779">
    <property type="entry name" value="CMD-like"/>
</dbReference>
<keyword evidence="3" id="KW-1185">Reference proteome</keyword>